<gene>
    <name evidence="1" type="ORF">CJF59_11365</name>
</gene>
<organism evidence="1 2">
    <name type="scientific">Acetobacter pomorum</name>
    <dbReference type="NCBI Taxonomy" id="65959"/>
    <lineage>
        <taxon>Bacteria</taxon>
        <taxon>Pseudomonadati</taxon>
        <taxon>Pseudomonadota</taxon>
        <taxon>Alphaproteobacteria</taxon>
        <taxon>Acetobacterales</taxon>
        <taxon>Acetobacteraceae</taxon>
        <taxon>Acetobacter</taxon>
    </lineage>
</organism>
<dbReference type="AlphaFoldDB" id="A0AAN1PIS3"/>
<dbReference type="Proteomes" id="UP000256572">
    <property type="component" value="Chromosome"/>
</dbReference>
<protein>
    <submittedName>
        <fullName evidence="1">Uncharacterized protein</fullName>
    </submittedName>
</protein>
<reference evidence="1 2" key="1">
    <citation type="submission" date="2017-09" db="EMBL/GenBank/DDBJ databases">
        <authorList>
            <person name="Kim K.H."/>
            <person name="Chun B.H."/>
            <person name="Han G.S."/>
            <person name="Hyun S.G."/>
            <person name="Jeon C.O."/>
        </authorList>
    </citation>
    <scope>NUCLEOTIDE SEQUENCE [LARGE SCALE GENOMIC DNA]</scope>
    <source>
        <strain evidence="1 2">SH</strain>
    </source>
</reference>
<name>A0AAN1PIS3_9PROT</name>
<proteinExistence type="predicted"/>
<reference evidence="1 2" key="2">
    <citation type="submission" date="2018-08" db="EMBL/GenBank/DDBJ databases">
        <title>Acetobacter oryzifermentans sp. nov., isolated from Korea traditional vinegar and reclassification of Acetobacter pasteurianus subsp. ascendens (Henneberg 1898) as Acetobacter ascendens comb. nov.</title>
        <authorList>
            <person name="Cho G.Y."/>
            <person name="Lee S.H."/>
        </authorList>
    </citation>
    <scope>NUCLEOTIDE SEQUENCE [LARGE SCALE GENOMIC DNA]</scope>
    <source>
        <strain evidence="1 2">SH</strain>
    </source>
</reference>
<evidence type="ECO:0000313" key="1">
    <source>
        <dbReference type="EMBL" id="AXN01083.1"/>
    </source>
</evidence>
<accession>A0AAN1PIS3</accession>
<evidence type="ECO:0000313" key="2">
    <source>
        <dbReference type="Proteomes" id="UP000256572"/>
    </source>
</evidence>
<dbReference type="EMBL" id="CP023189">
    <property type="protein sequence ID" value="AXN01083.1"/>
    <property type="molecule type" value="Genomic_DNA"/>
</dbReference>
<sequence length="92" mass="9948">MASRRSNNSAKYFAVLTDFREAVTSLQPLTLFSWLLHVRAPLQVRAYLSKISEDHFSPSESSFHVGDTCMMDVADSGINAAASTSAAGHAPC</sequence>